<keyword evidence="4" id="KW-0646">Protease inhibitor</keyword>
<evidence type="ECO:0000259" key="8">
    <source>
        <dbReference type="SMART" id="SM00093"/>
    </source>
</evidence>
<dbReference type="OrthoDB" id="671595at2759"/>
<dbReference type="SMART" id="SM00093">
    <property type="entry name" value="SERPIN"/>
    <property type="match status" value="1"/>
</dbReference>
<dbReference type="Gene3D" id="2.30.39.10">
    <property type="entry name" value="Alpha-1-antitrypsin, domain 1"/>
    <property type="match status" value="1"/>
</dbReference>
<dbReference type="GO" id="GO:0005615">
    <property type="term" value="C:extracellular space"/>
    <property type="evidence" value="ECO:0007669"/>
    <property type="project" value="InterPro"/>
</dbReference>
<dbReference type="InterPro" id="IPR023795">
    <property type="entry name" value="Serpin_CS"/>
</dbReference>
<protein>
    <recommendedName>
        <fullName evidence="8">Serpin domain-containing protein</fullName>
    </recommendedName>
</protein>
<evidence type="ECO:0000256" key="2">
    <source>
        <dbReference type="ARBA" id="ARBA00009500"/>
    </source>
</evidence>
<dbReference type="Gene3D" id="3.30.497.10">
    <property type="entry name" value="Antithrombin, subunit I, domain 2"/>
    <property type="match status" value="1"/>
</dbReference>
<reference evidence="9 10" key="1">
    <citation type="journal article" date="2020" name="Cell">
        <title>Large-Scale Comparative Analyses of Tick Genomes Elucidate Their Genetic Diversity and Vector Capacities.</title>
        <authorList>
            <consortium name="Tick Genome and Microbiome Consortium (TIGMIC)"/>
            <person name="Jia N."/>
            <person name="Wang J."/>
            <person name="Shi W."/>
            <person name="Du L."/>
            <person name="Sun Y."/>
            <person name="Zhan W."/>
            <person name="Jiang J.F."/>
            <person name="Wang Q."/>
            <person name="Zhang B."/>
            <person name="Ji P."/>
            <person name="Bell-Sakyi L."/>
            <person name="Cui X.M."/>
            <person name="Yuan T.T."/>
            <person name="Jiang B.G."/>
            <person name="Yang W.F."/>
            <person name="Lam T.T."/>
            <person name="Chang Q.C."/>
            <person name="Ding S.J."/>
            <person name="Wang X.J."/>
            <person name="Zhu J.G."/>
            <person name="Ruan X.D."/>
            <person name="Zhao L."/>
            <person name="Wei J.T."/>
            <person name="Ye R.Z."/>
            <person name="Que T.C."/>
            <person name="Du C.H."/>
            <person name="Zhou Y.H."/>
            <person name="Cheng J.X."/>
            <person name="Dai P.F."/>
            <person name="Guo W.B."/>
            <person name="Han X.H."/>
            <person name="Huang E.J."/>
            <person name="Li L.F."/>
            <person name="Wei W."/>
            <person name="Gao Y.C."/>
            <person name="Liu J.Z."/>
            <person name="Shao H.Z."/>
            <person name="Wang X."/>
            <person name="Wang C.C."/>
            <person name="Yang T.C."/>
            <person name="Huo Q.B."/>
            <person name="Li W."/>
            <person name="Chen H.Y."/>
            <person name="Chen S.E."/>
            <person name="Zhou L.G."/>
            <person name="Ni X.B."/>
            <person name="Tian J.H."/>
            <person name="Sheng Y."/>
            <person name="Liu T."/>
            <person name="Pan Y.S."/>
            <person name="Xia L.Y."/>
            <person name="Li J."/>
            <person name="Zhao F."/>
            <person name="Cao W.C."/>
        </authorList>
    </citation>
    <scope>NUCLEOTIDE SEQUENCE [LARGE SCALE GENOMIC DNA]</scope>
    <source>
        <strain evidence="9">HaeL-2018</strain>
    </source>
</reference>
<evidence type="ECO:0000256" key="7">
    <source>
        <dbReference type="RuleBase" id="RU000411"/>
    </source>
</evidence>
<dbReference type="InterPro" id="IPR042185">
    <property type="entry name" value="Serpin_sf_2"/>
</dbReference>
<dbReference type="InterPro" id="IPR000215">
    <property type="entry name" value="Serpin_fam"/>
</dbReference>
<evidence type="ECO:0000256" key="3">
    <source>
        <dbReference type="ARBA" id="ARBA00022525"/>
    </source>
</evidence>
<dbReference type="Pfam" id="PF00079">
    <property type="entry name" value="Serpin"/>
    <property type="match status" value="1"/>
</dbReference>
<name>A0A9J6FT56_HAELO</name>
<keyword evidence="6" id="KW-0325">Glycoprotein</keyword>
<evidence type="ECO:0000313" key="10">
    <source>
        <dbReference type="Proteomes" id="UP000821853"/>
    </source>
</evidence>
<dbReference type="PROSITE" id="PS00284">
    <property type="entry name" value="SERPIN"/>
    <property type="match status" value="1"/>
</dbReference>
<dbReference type="InterPro" id="IPR042178">
    <property type="entry name" value="Serpin_sf_1"/>
</dbReference>
<dbReference type="InterPro" id="IPR036186">
    <property type="entry name" value="Serpin_sf"/>
</dbReference>
<keyword evidence="10" id="KW-1185">Reference proteome</keyword>
<dbReference type="PANTHER" id="PTHR11461:SF211">
    <property type="entry name" value="GH10112P-RELATED"/>
    <property type="match status" value="1"/>
</dbReference>
<organism evidence="9 10">
    <name type="scientific">Haemaphysalis longicornis</name>
    <name type="common">Bush tick</name>
    <dbReference type="NCBI Taxonomy" id="44386"/>
    <lineage>
        <taxon>Eukaryota</taxon>
        <taxon>Metazoa</taxon>
        <taxon>Ecdysozoa</taxon>
        <taxon>Arthropoda</taxon>
        <taxon>Chelicerata</taxon>
        <taxon>Arachnida</taxon>
        <taxon>Acari</taxon>
        <taxon>Parasitiformes</taxon>
        <taxon>Ixodida</taxon>
        <taxon>Ixodoidea</taxon>
        <taxon>Ixodidae</taxon>
        <taxon>Haemaphysalinae</taxon>
        <taxon>Haemaphysalis</taxon>
    </lineage>
</organism>
<dbReference type="VEuPathDB" id="VectorBase:HLOH_050058"/>
<evidence type="ECO:0000256" key="1">
    <source>
        <dbReference type="ARBA" id="ARBA00004613"/>
    </source>
</evidence>
<proteinExistence type="inferred from homology"/>
<evidence type="ECO:0000256" key="5">
    <source>
        <dbReference type="ARBA" id="ARBA00022900"/>
    </source>
</evidence>
<comment type="subcellular location">
    <subcellularLocation>
        <location evidence="1">Secreted</location>
    </subcellularLocation>
</comment>
<accession>A0A9J6FT56</accession>
<keyword evidence="5" id="KW-0722">Serine protease inhibitor</keyword>
<dbReference type="CDD" id="cd00172">
    <property type="entry name" value="serpin"/>
    <property type="match status" value="1"/>
</dbReference>
<dbReference type="InterPro" id="IPR023796">
    <property type="entry name" value="Serpin_dom"/>
</dbReference>
<sequence>MRVTSTCTIDPAARRQVWGQLGSLGENVTLHLANALYTDERFVALPSFRDTLYMCYRGIDVTRLAFGQDPDACRASINARVERDTHSAIRGIVPVESLDHDTVMALISALHFKARWLVPLDPGRSFTGDFHESPSKVVRARMMSGDAVFRLNNDCDGLPARAIDIPFRGSRASMTILVPDQKDGLSQLANALSPARLARVLSGFDPPRDGQLVLPCFKVRATTNLKAVLQALGVEDLFSPDQADLSGIAADGDQTTEDGTCRDARRLFLSVALHGAFLEINEEGAHGVVAPNFQTPGDVIVDPARILVDRPFYFLLRCRKPDVITFAGCVWRIVQ</sequence>
<dbReference type="OMA" id="RCHNPEA"/>
<dbReference type="GO" id="GO:0004867">
    <property type="term" value="F:serine-type endopeptidase inhibitor activity"/>
    <property type="evidence" value="ECO:0007669"/>
    <property type="project" value="UniProtKB-KW"/>
</dbReference>
<dbReference type="AlphaFoldDB" id="A0A9J6FT56"/>
<evidence type="ECO:0000313" key="9">
    <source>
        <dbReference type="EMBL" id="KAH9365955.1"/>
    </source>
</evidence>
<dbReference type="EMBL" id="JABSTR010000003">
    <property type="protein sequence ID" value="KAH9365955.1"/>
    <property type="molecule type" value="Genomic_DNA"/>
</dbReference>
<dbReference type="PANTHER" id="PTHR11461">
    <property type="entry name" value="SERINE PROTEASE INHIBITOR, SERPIN"/>
    <property type="match status" value="1"/>
</dbReference>
<comment type="similarity">
    <text evidence="2 7">Belongs to the serpin family.</text>
</comment>
<dbReference type="Proteomes" id="UP000821853">
    <property type="component" value="Unassembled WGS sequence"/>
</dbReference>
<feature type="domain" description="Serpin" evidence="8">
    <location>
        <begin position="1"/>
        <end position="333"/>
    </location>
</feature>
<evidence type="ECO:0000256" key="4">
    <source>
        <dbReference type="ARBA" id="ARBA00022690"/>
    </source>
</evidence>
<keyword evidence="3" id="KW-0964">Secreted</keyword>
<gene>
    <name evidence="9" type="ORF">HPB48_000700</name>
</gene>
<dbReference type="SUPFAM" id="SSF56574">
    <property type="entry name" value="Serpins"/>
    <property type="match status" value="1"/>
</dbReference>
<comment type="caution">
    <text evidence="9">The sequence shown here is derived from an EMBL/GenBank/DDBJ whole genome shotgun (WGS) entry which is preliminary data.</text>
</comment>
<evidence type="ECO:0000256" key="6">
    <source>
        <dbReference type="ARBA" id="ARBA00023180"/>
    </source>
</evidence>